<keyword evidence="3 5" id="KW-0472">Membrane</keyword>
<dbReference type="AlphaFoldDB" id="J1JWU1"/>
<dbReference type="Gene3D" id="3.30.420.40">
    <property type="match status" value="1"/>
</dbReference>
<feature type="domain" description="SHS2" evidence="7">
    <location>
        <begin position="18"/>
        <end position="214"/>
    </location>
</feature>
<sequence>MNILGAGYGGVSRKTRLLTVLDMGSSKVSCVIARLRPLEQMQYLYGRTHHIEILGFGVQQSRGIKSGVVMDMAAAEQSVRLAVDAAEKMAGLVVDSLIVNFSSARFQSVVLQGESKVSGGEVFARDVRAVLADASQKAFALDRHIVHSVPLSYSLDEEKGIADPLGMIGDQLGVDVHVMTADNVALRNLEACINRAHLSVEAMVATPYASGLSVLVEDEARLGAACIDIGGGTTTFSVFFEGQFVHADAIAIGGHHVTLDIARGFSMPVEAAERLKVMHGLALLEGADDRYMINVPQIAGEQQDVQYPRAVLTRIIRARVEETLEMVRDRLNRSGFGHIIGRRVVLTGGGCQLIGLAETARKILGRNVRIGRPLGVSGLPNLAKGAAFSAVVGLMIYPQMAGFEEKTVQVSRQLKTGTGRFQRVGQWLRENF</sequence>
<dbReference type="HAMAP" id="MF_02033">
    <property type="entry name" value="FtsA"/>
    <property type="match status" value="1"/>
</dbReference>
<dbReference type="GO" id="GO:0009898">
    <property type="term" value="C:cytoplasmic side of plasma membrane"/>
    <property type="evidence" value="ECO:0007669"/>
    <property type="project" value="UniProtKB-UniRule"/>
</dbReference>
<dbReference type="HOGENOM" id="CLU_037850_3_0_5"/>
<dbReference type="InterPro" id="IPR003494">
    <property type="entry name" value="SHS2_FtsA"/>
</dbReference>
<dbReference type="EMBL" id="AIMB01000008">
    <property type="protein sequence ID" value="EJF89060.1"/>
    <property type="molecule type" value="Genomic_DNA"/>
</dbReference>
<comment type="caution">
    <text evidence="8">The sequence shown here is derived from an EMBL/GenBank/DDBJ whole genome shotgun (WGS) entry which is preliminary data.</text>
</comment>
<comment type="function">
    <text evidence="5 6">Cell division protein that is involved in the assembly of the Z ring. May serve as a membrane anchor for the Z ring.</text>
</comment>
<name>J1JWU1_9HYPH</name>
<evidence type="ECO:0000256" key="6">
    <source>
        <dbReference type="PIRNR" id="PIRNR003101"/>
    </source>
</evidence>
<dbReference type="PATRIC" id="fig|1094558.3.peg.1723"/>
<dbReference type="GO" id="GO:0032153">
    <property type="term" value="C:cell division site"/>
    <property type="evidence" value="ECO:0007669"/>
    <property type="project" value="UniProtKB-UniRule"/>
</dbReference>
<accession>J1JWU1</accession>
<evidence type="ECO:0000256" key="4">
    <source>
        <dbReference type="ARBA" id="ARBA00023306"/>
    </source>
</evidence>
<keyword evidence="1 5" id="KW-1003">Cell membrane</keyword>
<organism evidence="8 9">
    <name type="scientific">Bartonella tamiae Th239</name>
    <dbReference type="NCBI Taxonomy" id="1094558"/>
    <lineage>
        <taxon>Bacteria</taxon>
        <taxon>Pseudomonadati</taxon>
        <taxon>Pseudomonadota</taxon>
        <taxon>Alphaproteobacteria</taxon>
        <taxon>Hyphomicrobiales</taxon>
        <taxon>Bartonellaceae</taxon>
        <taxon>Bartonella</taxon>
    </lineage>
</organism>
<evidence type="ECO:0000256" key="1">
    <source>
        <dbReference type="ARBA" id="ARBA00022475"/>
    </source>
</evidence>
<evidence type="ECO:0000256" key="3">
    <source>
        <dbReference type="ARBA" id="ARBA00023136"/>
    </source>
</evidence>
<dbReference type="InterPro" id="IPR020823">
    <property type="entry name" value="Cell_div_FtsA"/>
</dbReference>
<dbReference type="RefSeq" id="WP_008040135.1">
    <property type="nucleotide sequence ID" value="NZ_JH725147.1"/>
</dbReference>
<evidence type="ECO:0000313" key="9">
    <source>
        <dbReference type="Proteomes" id="UP000008952"/>
    </source>
</evidence>
<dbReference type="PIRSF" id="PIRSF003101">
    <property type="entry name" value="FtsA"/>
    <property type="match status" value="1"/>
</dbReference>
<keyword evidence="9" id="KW-1185">Reference proteome</keyword>
<dbReference type="Gene3D" id="3.30.1490.110">
    <property type="match status" value="1"/>
</dbReference>
<dbReference type="CDD" id="cd24048">
    <property type="entry name" value="ASKHA_NBD_FtsA"/>
    <property type="match status" value="1"/>
</dbReference>
<evidence type="ECO:0000259" key="7">
    <source>
        <dbReference type="SMART" id="SM00842"/>
    </source>
</evidence>
<keyword evidence="4 5" id="KW-0131">Cell cycle</keyword>
<dbReference type="STRING" id="1094558.ME5_01611"/>
<dbReference type="SMART" id="SM00842">
    <property type="entry name" value="FtsA"/>
    <property type="match status" value="1"/>
</dbReference>
<evidence type="ECO:0000256" key="5">
    <source>
        <dbReference type="HAMAP-Rule" id="MF_02033"/>
    </source>
</evidence>
<keyword evidence="2 5" id="KW-0132">Cell division</keyword>
<dbReference type="PANTHER" id="PTHR32432:SF4">
    <property type="entry name" value="CELL DIVISION PROTEIN FTSA"/>
    <property type="match status" value="1"/>
</dbReference>
<gene>
    <name evidence="5" type="primary">ftsA</name>
    <name evidence="8" type="ORF">ME5_01611</name>
</gene>
<evidence type="ECO:0000256" key="2">
    <source>
        <dbReference type="ARBA" id="ARBA00022618"/>
    </source>
</evidence>
<dbReference type="InterPro" id="IPR043129">
    <property type="entry name" value="ATPase_NBD"/>
</dbReference>
<proteinExistence type="inferred from homology"/>
<dbReference type="Pfam" id="PF02491">
    <property type="entry name" value="SHS2_FTSA"/>
    <property type="match status" value="1"/>
</dbReference>
<comment type="similarity">
    <text evidence="5 6">Belongs to the FtsA/MreB family.</text>
</comment>
<dbReference type="SUPFAM" id="SSF53067">
    <property type="entry name" value="Actin-like ATPase domain"/>
    <property type="match status" value="2"/>
</dbReference>
<evidence type="ECO:0000313" key="8">
    <source>
        <dbReference type="EMBL" id="EJF89060.1"/>
    </source>
</evidence>
<dbReference type="GO" id="GO:0043093">
    <property type="term" value="P:FtsZ-dependent cytokinesis"/>
    <property type="evidence" value="ECO:0007669"/>
    <property type="project" value="UniProtKB-UniRule"/>
</dbReference>
<dbReference type="Proteomes" id="UP000008952">
    <property type="component" value="Unassembled WGS sequence"/>
</dbReference>
<dbReference type="InterPro" id="IPR050696">
    <property type="entry name" value="FtsA/MreB"/>
</dbReference>
<dbReference type="NCBIfam" id="TIGR01174">
    <property type="entry name" value="ftsA"/>
    <property type="match status" value="1"/>
</dbReference>
<reference evidence="8 9" key="1">
    <citation type="submission" date="2012-03" db="EMBL/GenBank/DDBJ databases">
        <title>The Genome Sequence of Bartonella tamiae Th239.</title>
        <authorList>
            <consortium name="The Broad Institute Genome Sequencing Platform"/>
            <consortium name="The Broad Institute Genome Sequencing Center for Infectious Disease"/>
            <person name="Feldgarden M."/>
            <person name="Kirby J."/>
            <person name="Kosoy M."/>
            <person name="Birtles R."/>
            <person name="Probert W.S."/>
            <person name="Chiaraviglio L."/>
            <person name="Young S.K."/>
            <person name="Zeng Q."/>
            <person name="Gargeya S."/>
            <person name="Fitzgerald M."/>
            <person name="Haas B."/>
            <person name="Abouelleil A."/>
            <person name="Alvarado L."/>
            <person name="Arachchi H.M."/>
            <person name="Berlin A."/>
            <person name="Chapman S.B."/>
            <person name="Gearin G."/>
            <person name="Goldberg J."/>
            <person name="Griggs A."/>
            <person name="Gujja S."/>
            <person name="Hansen M."/>
            <person name="Heiman D."/>
            <person name="Howarth C."/>
            <person name="Larimer J."/>
            <person name="Lui A."/>
            <person name="MacDonald P.J.P."/>
            <person name="McCowen C."/>
            <person name="Montmayeur A."/>
            <person name="Murphy C."/>
            <person name="Neiman D."/>
            <person name="Pearson M."/>
            <person name="Priest M."/>
            <person name="Roberts A."/>
            <person name="Saif S."/>
            <person name="Shea T."/>
            <person name="Sisk P."/>
            <person name="Stolte C."/>
            <person name="Sykes S."/>
            <person name="Wortman J."/>
            <person name="Nusbaum C."/>
            <person name="Birren B."/>
        </authorList>
    </citation>
    <scope>NUCLEOTIDE SEQUENCE [LARGE SCALE GENOMIC DNA]</scope>
    <source>
        <strain evidence="8 9">Th239</strain>
    </source>
</reference>
<comment type="subcellular location">
    <subcellularLocation>
        <location evidence="5">Cell membrane</location>
        <topology evidence="5">Peripheral membrane protein</topology>
        <orientation evidence="5">Cytoplasmic side</orientation>
    </subcellularLocation>
    <text evidence="5">Localizes to the Z ring in an FtsZ-dependent manner. Targeted to the membrane through a conserved C-terminal amphipathic helix.</text>
</comment>
<dbReference type="Pfam" id="PF14450">
    <property type="entry name" value="FtsA"/>
    <property type="match status" value="2"/>
</dbReference>
<dbReference type="eggNOG" id="COG0849">
    <property type="taxonomic scope" value="Bacteria"/>
</dbReference>
<dbReference type="OrthoDB" id="9810567at2"/>
<comment type="subunit">
    <text evidence="5">Self-interacts. Interacts with FtsZ.</text>
</comment>
<dbReference type="PANTHER" id="PTHR32432">
    <property type="entry name" value="CELL DIVISION PROTEIN FTSA-RELATED"/>
    <property type="match status" value="1"/>
</dbReference>
<protein>
    <recommendedName>
        <fullName evidence="5 6">Cell division protein FtsA</fullName>
    </recommendedName>
</protein>